<keyword evidence="5" id="KW-0325">Glycoprotein</keyword>
<dbReference type="PROSITE" id="PS50940">
    <property type="entry name" value="CHIT_BIND_II"/>
    <property type="match status" value="2"/>
</dbReference>
<keyword evidence="1" id="KW-0147">Chitin-binding</keyword>
<evidence type="ECO:0000256" key="6">
    <source>
        <dbReference type="SAM" id="SignalP"/>
    </source>
</evidence>
<proteinExistence type="predicted"/>
<evidence type="ECO:0000256" key="1">
    <source>
        <dbReference type="ARBA" id="ARBA00022669"/>
    </source>
</evidence>
<keyword evidence="9" id="KW-1185">Reference proteome</keyword>
<accession>A0A087URV1</accession>
<evidence type="ECO:0000256" key="2">
    <source>
        <dbReference type="ARBA" id="ARBA00022729"/>
    </source>
</evidence>
<dbReference type="STRING" id="407821.A0A087URV1"/>
<feature type="non-terminal residue" evidence="8">
    <location>
        <position position="225"/>
    </location>
</feature>
<feature type="chain" id="PRO_5001830812" description="Chitin-binding type-2 domain-containing protein" evidence="6">
    <location>
        <begin position="25"/>
        <end position="225"/>
    </location>
</feature>
<organism evidence="8 9">
    <name type="scientific">Stegodyphus mimosarum</name>
    <name type="common">African social velvet spider</name>
    <dbReference type="NCBI Taxonomy" id="407821"/>
    <lineage>
        <taxon>Eukaryota</taxon>
        <taxon>Metazoa</taxon>
        <taxon>Ecdysozoa</taxon>
        <taxon>Arthropoda</taxon>
        <taxon>Chelicerata</taxon>
        <taxon>Arachnida</taxon>
        <taxon>Araneae</taxon>
        <taxon>Araneomorphae</taxon>
        <taxon>Entelegynae</taxon>
        <taxon>Eresoidea</taxon>
        <taxon>Eresidae</taxon>
        <taxon>Stegodyphus</taxon>
    </lineage>
</organism>
<evidence type="ECO:0000256" key="3">
    <source>
        <dbReference type="ARBA" id="ARBA00022737"/>
    </source>
</evidence>
<keyword evidence="4" id="KW-1015">Disulfide bond</keyword>
<dbReference type="InterPro" id="IPR051940">
    <property type="entry name" value="Chitin_bind-dev_reg"/>
</dbReference>
<name>A0A087URV1_STEMI</name>
<dbReference type="SMART" id="SM00494">
    <property type="entry name" value="ChtBD2"/>
    <property type="match status" value="2"/>
</dbReference>
<feature type="signal peptide" evidence="6">
    <location>
        <begin position="1"/>
        <end position="24"/>
    </location>
</feature>
<dbReference type="AlphaFoldDB" id="A0A087URV1"/>
<dbReference type="Gene3D" id="2.170.140.10">
    <property type="entry name" value="Chitin binding domain"/>
    <property type="match status" value="2"/>
</dbReference>
<dbReference type="SUPFAM" id="SSF57625">
    <property type="entry name" value="Invertebrate chitin-binding proteins"/>
    <property type="match status" value="2"/>
</dbReference>
<dbReference type="InterPro" id="IPR002557">
    <property type="entry name" value="Chitin-bd_dom"/>
</dbReference>
<dbReference type="Pfam" id="PF01607">
    <property type="entry name" value="CBM_14"/>
    <property type="match status" value="2"/>
</dbReference>
<dbReference type="PANTHER" id="PTHR23301">
    <property type="entry name" value="CHITIN BINDING PERITROPHIN-A"/>
    <property type="match status" value="1"/>
</dbReference>
<dbReference type="GO" id="GO:0008061">
    <property type="term" value="F:chitin binding"/>
    <property type="evidence" value="ECO:0007669"/>
    <property type="project" value="UniProtKB-KW"/>
</dbReference>
<reference evidence="8 9" key="1">
    <citation type="submission" date="2013-11" db="EMBL/GenBank/DDBJ databases">
        <title>Genome sequencing of Stegodyphus mimosarum.</title>
        <authorList>
            <person name="Bechsgaard J."/>
        </authorList>
    </citation>
    <scope>NUCLEOTIDE SEQUENCE [LARGE SCALE GENOMIC DNA]</scope>
</reference>
<dbReference type="PANTHER" id="PTHR23301:SF0">
    <property type="entry name" value="CHITIN-BINDING TYPE-2 DOMAIN-CONTAINING PROTEIN-RELATED"/>
    <property type="match status" value="1"/>
</dbReference>
<dbReference type="EMBL" id="KK121264">
    <property type="protein sequence ID" value="KFM80090.1"/>
    <property type="molecule type" value="Genomic_DNA"/>
</dbReference>
<evidence type="ECO:0000313" key="9">
    <source>
        <dbReference type="Proteomes" id="UP000054359"/>
    </source>
</evidence>
<feature type="domain" description="Chitin-binding type-2" evidence="7">
    <location>
        <begin position="102"/>
        <end position="157"/>
    </location>
</feature>
<gene>
    <name evidence="8" type="ORF">X975_24100</name>
</gene>
<dbReference type="Proteomes" id="UP000054359">
    <property type="component" value="Unassembled WGS sequence"/>
</dbReference>
<evidence type="ECO:0000256" key="5">
    <source>
        <dbReference type="ARBA" id="ARBA00023180"/>
    </source>
</evidence>
<evidence type="ECO:0000259" key="7">
    <source>
        <dbReference type="PROSITE" id="PS50940"/>
    </source>
</evidence>
<keyword evidence="3" id="KW-0677">Repeat</keyword>
<protein>
    <recommendedName>
        <fullName evidence="7">Chitin-binding type-2 domain-containing protein</fullName>
    </recommendedName>
</protein>
<evidence type="ECO:0000256" key="4">
    <source>
        <dbReference type="ARBA" id="ARBA00023157"/>
    </source>
</evidence>
<dbReference type="GO" id="GO:0005576">
    <property type="term" value="C:extracellular region"/>
    <property type="evidence" value="ECO:0007669"/>
    <property type="project" value="InterPro"/>
</dbReference>
<dbReference type="InterPro" id="IPR036508">
    <property type="entry name" value="Chitin-bd_dom_sf"/>
</dbReference>
<keyword evidence="2 6" id="KW-0732">Signal</keyword>
<sequence length="225" mass="26517">MQSCDVLYLLVSSVILFNAQKTWSLMLDYNWLEPKEGLKRYPHDKSCRHFYEIESDGSISVKKCRRMQRFDYISLSCVRKTLVHCWTSEFDKGYVPIKRKKYFRCPIAWGALPDPNDCEKYYSCVNYKPQHKICPNSQMFDQVEMKCLDRKIAVCAHNTDILDKGYKCPLTWGLFNYPQDCSKYYRCIRNKPVLKACDRGKLFNSHKGICERKEVVECGSTSKPY</sequence>
<feature type="domain" description="Chitin-binding type-2" evidence="7">
    <location>
        <begin position="165"/>
        <end position="220"/>
    </location>
</feature>
<evidence type="ECO:0000313" key="8">
    <source>
        <dbReference type="EMBL" id="KFM80090.1"/>
    </source>
</evidence>
<dbReference type="OrthoDB" id="6435683at2759"/>